<protein>
    <submittedName>
        <fullName evidence="2">Nuclear transport factor 2 family protein</fullName>
    </submittedName>
</protein>
<name>A0A3T0MZ09_9RHOB</name>
<dbReference type="InterPro" id="IPR032710">
    <property type="entry name" value="NTF2-like_dom_sf"/>
</dbReference>
<dbReference type="Pfam" id="PF07366">
    <property type="entry name" value="SnoaL"/>
    <property type="match status" value="1"/>
</dbReference>
<evidence type="ECO:0000313" key="3">
    <source>
        <dbReference type="Proteomes" id="UP000283063"/>
    </source>
</evidence>
<dbReference type="PANTHER" id="PTHR38436:SF1">
    <property type="entry name" value="ESTER CYCLASE"/>
    <property type="match status" value="1"/>
</dbReference>
<evidence type="ECO:0000259" key="1">
    <source>
        <dbReference type="Pfam" id="PF12680"/>
    </source>
</evidence>
<dbReference type="OrthoDB" id="1948945at2"/>
<dbReference type="EMBL" id="CP033219">
    <property type="protein sequence ID" value="AZV77000.1"/>
    <property type="molecule type" value="Genomic_DNA"/>
</dbReference>
<keyword evidence="3" id="KW-1185">Reference proteome</keyword>
<sequence>MGNFQTEKQLVRDFYAALDGADSTVLPETMQRYCSADLKWHGFHPFDEIQGPEAVADQFWTPLRQSLTRLQRRMDIFMAGTNMLGADDGVWVSSTGHLMGLFDQSWLGIQPTGKMAFLRYSAFHKVENGKITETAMYFDIPHLMMQAGLQPFPPQTAAHLVQPGPATHDGLLFDAQPAGEGEKTLAAINAMISDLGQWDSGLTLEQELAQTWCDDMIWWGPAGIGATYTIERYAKQHSGPFRASFTDRSKTKHICRMAEGHYGGFFGWPNFTAVPSGGFMGMPATQKAGEFRVIDIYRRAGDKLAENWIFIDLLHFWKQQGVDILARMAEVPRT</sequence>
<dbReference type="KEGG" id="sedi:EBB79_03210"/>
<dbReference type="RefSeq" id="WP_127747542.1">
    <property type="nucleotide sequence ID" value="NZ_CP033219.1"/>
</dbReference>
<reference evidence="2 3" key="1">
    <citation type="submission" date="2018-10" db="EMBL/GenBank/DDBJ databases">
        <title>Parasedimentitalea marina sp. nov., a psychrophilic bacterium isolated from deep seawater of the New Britain Trench.</title>
        <authorList>
            <person name="Cao J."/>
        </authorList>
    </citation>
    <scope>NUCLEOTIDE SEQUENCE [LARGE SCALE GENOMIC DNA]</scope>
    <source>
        <strain evidence="2 3">W43</strain>
    </source>
</reference>
<evidence type="ECO:0000313" key="2">
    <source>
        <dbReference type="EMBL" id="AZV77000.1"/>
    </source>
</evidence>
<dbReference type="AlphaFoldDB" id="A0A3T0MZ09"/>
<dbReference type="Pfam" id="PF12680">
    <property type="entry name" value="SnoaL_2"/>
    <property type="match status" value="1"/>
</dbReference>
<dbReference type="InterPro" id="IPR037401">
    <property type="entry name" value="SnoaL-like"/>
</dbReference>
<proteinExistence type="predicted"/>
<gene>
    <name evidence="2" type="ORF">EBB79_03210</name>
</gene>
<dbReference type="InterPro" id="IPR009959">
    <property type="entry name" value="Cyclase_SnoaL-like"/>
</dbReference>
<dbReference type="SUPFAM" id="SSF54427">
    <property type="entry name" value="NTF2-like"/>
    <property type="match status" value="2"/>
</dbReference>
<feature type="domain" description="SnoaL-like" evidence="1">
    <location>
        <begin position="11"/>
        <end position="133"/>
    </location>
</feature>
<dbReference type="PANTHER" id="PTHR38436">
    <property type="entry name" value="POLYKETIDE CYCLASE SNOAL-LIKE DOMAIN"/>
    <property type="match status" value="1"/>
</dbReference>
<dbReference type="GO" id="GO:0030638">
    <property type="term" value="P:polyketide metabolic process"/>
    <property type="evidence" value="ECO:0007669"/>
    <property type="project" value="InterPro"/>
</dbReference>
<dbReference type="Proteomes" id="UP000283063">
    <property type="component" value="Chromosome"/>
</dbReference>
<accession>A0A3T0MZ09</accession>
<dbReference type="Gene3D" id="3.10.450.50">
    <property type="match status" value="2"/>
</dbReference>
<organism evidence="2 3">
    <name type="scientific">Parasedimentitalea marina</name>
    <dbReference type="NCBI Taxonomy" id="2483033"/>
    <lineage>
        <taxon>Bacteria</taxon>
        <taxon>Pseudomonadati</taxon>
        <taxon>Pseudomonadota</taxon>
        <taxon>Alphaproteobacteria</taxon>
        <taxon>Rhodobacterales</taxon>
        <taxon>Paracoccaceae</taxon>
        <taxon>Parasedimentitalea</taxon>
    </lineage>
</organism>